<keyword evidence="1" id="KW-1133">Transmembrane helix</keyword>
<name>A0A087VT08_9BIFI</name>
<dbReference type="InterPro" id="IPR003675">
    <property type="entry name" value="Rce1/LyrA-like_dom"/>
</dbReference>
<organism evidence="3 4">
    <name type="scientific">Bifidobacterium [indicum] DSM 20214 = LMG 11587</name>
    <dbReference type="NCBI Taxonomy" id="1341694"/>
    <lineage>
        <taxon>Bacteria</taxon>
        <taxon>Bacillati</taxon>
        <taxon>Actinomycetota</taxon>
        <taxon>Actinomycetes</taxon>
        <taxon>Bifidobacteriales</taxon>
        <taxon>Bifidobacteriaceae</taxon>
        <taxon>Bifidobacterium</taxon>
    </lineage>
</organism>
<keyword evidence="4" id="KW-1185">Reference proteome</keyword>
<evidence type="ECO:0000313" key="3">
    <source>
        <dbReference type="EMBL" id="AIC91478.1"/>
    </source>
</evidence>
<feature type="transmembrane region" description="Helical" evidence="1">
    <location>
        <begin position="294"/>
        <end position="317"/>
    </location>
</feature>
<keyword evidence="3" id="KW-0645">Protease</keyword>
<dbReference type="GO" id="GO:0006508">
    <property type="term" value="P:proteolysis"/>
    <property type="evidence" value="ECO:0007669"/>
    <property type="project" value="UniProtKB-KW"/>
</dbReference>
<keyword evidence="1" id="KW-0472">Membrane</keyword>
<dbReference type="PANTHER" id="PTHR36435">
    <property type="entry name" value="SLR1288 PROTEIN"/>
    <property type="match status" value="1"/>
</dbReference>
<sequence>MQLAEVNEGIGVAMHPNHGSASAPMPGAPVTGRPGWSGRQWMQSLRRVLNRQAGFLLLYALITQLAGLLVGLLTQLEWNILADPDDSHRSLEYIFEHTDAEYAGTINLVMGLCGLVFLVLVRRRQIADGGPTGIFHRSQYRMTWSVFLGCFFLLFSAQLIAGIYGTGLDWTTEVMGLGPIRTTSDIIEAAGDTLPMLAYTCFVAPVVEEIVFRGAILNSLKPYGKVFAIVTTSAMFGFFHGDLTQGLFAFIVGLILGYLSCEYSIFWSILVHISNNLIVSNLFGPWLSGLNADLADLVALMLLIACFVGLIVVPSLSERRIRAFVMANRTYSNAYSSWAAPWFVVLLITEGISMLRLLLS</sequence>
<dbReference type="GO" id="GO:0004175">
    <property type="term" value="F:endopeptidase activity"/>
    <property type="evidence" value="ECO:0007669"/>
    <property type="project" value="UniProtKB-ARBA"/>
</dbReference>
<dbReference type="AlphaFoldDB" id="A0A087VT08"/>
<feature type="transmembrane region" description="Helical" evidence="1">
    <location>
        <begin position="247"/>
        <end position="274"/>
    </location>
</feature>
<dbReference type="EMBL" id="CP006018">
    <property type="protein sequence ID" value="AIC91478.1"/>
    <property type="molecule type" value="Genomic_DNA"/>
</dbReference>
<protein>
    <submittedName>
        <fullName evidence="3">CAAX amino terminal protease</fullName>
    </submittedName>
</protein>
<evidence type="ECO:0000256" key="1">
    <source>
        <dbReference type="SAM" id="Phobius"/>
    </source>
</evidence>
<dbReference type="Pfam" id="PF02517">
    <property type="entry name" value="Rce1-like"/>
    <property type="match status" value="1"/>
</dbReference>
<evidence type="ECO:0000313" key="4">
    <source>
        <dbReference type="Proteomes" id="UP000028569"/>
    </source>
</evidence>
<dbReference type="KEGG" id="bii:BINDI_0192"/>
<dbReference type="HOGENOM" id="CLU_045359_2_0_11"/>
<dbReference type="InterPro" id="IPR052710">
    <property type="entry name" value="CAAX_protease"/>
</dbReference>
<gene>
    <name evidence="3" type="ORF">BINDI_0192</name>
</gene>
<evidence type="ECO:0000259" key="2">
    <source>
        <dbReference type="Pfam" id="PF02517"/>
    </source>
</evidence>
<keyword evidence="1" id="KW-0812">Transmembrane</keyword>
<feature type="domain" description="CAAX prenyl protease 2/Lysostaphin resistance protein A-like" evidence="2">
    <location>
        <begin position="193"/>
        <end position="278"/>
    </location>
</feature>
<feature type="transmembrane region" description="Helical" evidence="1">
    <location>
        <begin position="338"/>
        <end position="359"/>
    </location>
</feature>
<reference evidence="3 4" key="1">
    <citation type="journal article" date="2014" name="Appl. Environ. Microbiol.">
        <title>Genomic encyclopedia of type strains of the genus Bifidobacterium.</title>
        <authorList>
            <person name="Milani C."/>
            <person name="Lugli G.A."/>
            <person name="Duranti S."/>
            <person name="Turroni F."/>
            <person name="Bottacini F."/>
            <person name="Mangifesta M."/>
            <person name="Sanchez B."/>
            <person name="Viappiani A."/>
            <person name="Mancabelli L."/>
            <person name="Taminiau B."/>
            <person name="Delcenserie V."/>
            <person name="Barrangou R."/>
            <person name="Margolles A."/>
            <person name="van Sinderen D."/>
            <person name="Ventura M."/>
        </authorList>
    </citation>
    <scope>NUCLEOTIDE SEQUENCE [LARGE SCALE GENOMIC DNA]</scope>
    <source>
        <strain evidence="3 4">LMG 11587</strain>
    </source>
</reference>
<feature type="transmembrane region" description="Helical" evidence="1">
    <location>
        <begin position="53"/>
        <end position="73"/>
    </location>
</feature>
<dbReference type="PANTHER" id="PTHR36435:SF1">
    <property type="entry name" value="CAAX AMINO TERMINAL PROTEASE FAMILY PROTEIN"/>
    <property type="match status" value="1"/>
</dbReference>
<feature type="transmembrane region" description="Helical" evidence="1">
    <location>
        <begin position="142"/>
        <end position="165"/>
    </location>
</feature>
<dbReference type="GO" id="GO:0080120">
    <property type="term" value="P:CAAX-box protein maturation"/>
    <property type="evidence" value="ECO:0007669"/>
    <property type="project" value="UniProtKB-ARBA"/>
</dbReference>
<proteinExistence type="predicted"/>
<dbReference type="Proteomes" id="UP000028569">
    <property type="component" value="Chromosome"/>
</dbReference>
<keyword evidence="3" id="KW-0378">Hydrolase</keyword>
<accession>A0A087VT08</accession>
<feature type="transmembrane region" description="Helical" evidence="1">
    <location>
        <begin position="102"/>
        <end position="121"/>
    </location>
</feature>